<evidence type="ECO:0000256" key="7">
    <source>
        <dbReference type="ARBA" id="ARBA00022840"/>
    </source>
</evidence>
<proteinExistence type="predicted"/>
<reference evidence="11 12" key="1">
    <citation type="journal article" date="2017" name="Antonie Van Leeuwenhoek">
        <title>Rhizobium rhizosphaerae sp. nov., a novel species isolated from rice rhizosphere.</title>
        <authorList>
            <person name="Zhao J.J."/>
            <person name="Zhang J."/>
            <person name="Zhang R.J."/>
            <person name="Zhang C.W."/>
            <person name="Yin H.Q."/>
            <person name="Zhang X.X."/>
        </authorList>
    </citation>
    <scope>NUCLEOTIDE SEQUENCE [LARGE SCALE GENOMIC DNA]</scope>
    <source>
        <strain evidence="11 12">S18K6</strain>
    </source>
</reference>
<dbReference type="EMBL" id="BAEM01000040">
    <property type="protein sequence ID" value="GAC11050.1"/>
    <property type="molecule type" value="Genomic_DNA"/>
</dbReference>
<dbReference type="GO" id="GO:0000155">
    <property type="term" value="F:phosphorelay sensor kinase activity"/>
    <property type="evidence" value="ECO:0007669"/>
    <property type="project" value="InterPro"/>
</dbReference>
<dbReference type="InterPro" id="IPR003661">
    <property type="entry name" value="HisK_dim/P_dom"/>
</dbReference>
<evidence type="ECO:0000313" key="11">
    <source>
        <dbReference type="EMBL" id="GAC11050.1"/>
    </source>
</evidence>
<keyword evidence="6 11" id="KW-0418">Kinase</keyword>
<dbReference type="InterPro" id="IPR036890">
    <property type="entry name" value="HATPase_C_sf"/>
</dbReference>
<dbReference type="Gene3D" id="1.10.287.130">
    <property type="match status" value="1"/>
</dbReference>
<sequence length="487" mass="54819">MKISSKLMLIVMLTVFEISITLLAVVEISKGAKFHQLNSLHFKYIVQYSDVIAEFEASASKDVSALQNVIINMRQQPIECVETVNWLNVFVMKQINTFHAVDICRKDIDDANNILLTLASYEAGEISREILIAQLRQSARVFNQNSALFEKPITDTVAFIMRVAIPFLVAISLFNILFISYMSKNISGSIRNTIRLLKNGKREKSLIDDIDSNVSGELKTLLNVAQERLAHEILVSEINQKLETLVEQRTQSLTRANEELAQFAYRASHDLKSPLTSSKLLTQFIIEDIESGNLKSAANDANKIYGQMEKLEKLVVGILSLTEADVTDEKVESIHLETIIDEIRLRLLEPQSIASGFIRCTTDIKSEFKSEKVRIVQILENLLSNSDKYKDNAKKETPFVNVTLTEVQDSYQLVVEDNGLGIPANRHDEVFHMFKRFHPAISSGSGLGLAIVKKHVSFLKGQIDMKSSALGTVFTITLPKEKFNEEH</sequence>
<keyword evidence="9" id="KW-1133">Transmembrane helix</keyword>
<dbReference type="RefSeq" id="WP_007989513.1">
    <property type="nucleotide sequence ID" value="NZ_BAEM01000040.1"/>
</dbReference>
<dbReference type="InterPro" id="IPR004358">
    <property type="entry name" value="Sig_transdc_His_kin-like_C"/>
</dbReference>
<keyword evidence="4" id="KW-0808">Transferase</keyword>
<dbReference type="Pfam" id="PF02518">
    <property type="entry name" value="HATPase_c"/>
    <property type="match status" value="1"/>
</dbReference>
<feature type="domain" description="Histidine kinase" evidence="10">
    <location>
        <begin position="266"/>
        <end position="482"/>
    </location>
</feature>
<evidence type="ECO:0000256" key="8">
    <source>
        <dbReference type="ARBA" id="ARBA00023012"/>
    </source>
</evidence>
<dbReference type="CDD" id="cd00075">
    <property type="entry name" value="HATPase"/>
    <property type="match status" value="1"/>
</dbReference>
<dbReference type="EC" id="2.7.13.3" evidence="2"/>
<dbReference type="InterPro" id="IPR050351">
    <property type="entry name" value="BphY/WalK/GraS-like"/>
</dbReference>
<dbReference type="PROSITE" id="PS50109">
    <property type="entry name" value="HIS_KIN"/>
    <property type="match status" value="1"/>
</dbReference>
<feature type="transmembrane region" description="Helical" evidence="9">
    <location>
        <begin position="7"/>
        <end position="26"/>
    </location>
</feature>
<keyword evidence="9" id="KW-0472">Membrane</keyword>
<dbReference type="GO" id="GO:0000156">
    <property type="term" value="F:phosphorelay response regulator activity"/>
    <property type="evidence" value="ECO:0007669"/>
    <property type="project" value="TreeGrafter"/>
</dbReference>
<keyword evidence="5" id="KW-0547">Nucleotide-binding</keyword>
<evidence type="ECO:0000256" key="9">
    <source>
        <dbReference type="SAM" id="Phobius"/>
    </source>
</evidence>
<name>A0AAV3V342_9ALTE</name>
<keyword evidence="8" id="KW-0902">Two-component regulatory system</keyword>
<evidence type="ECO:0000313" key="12">
    <source>
        <dbReference type="Proteomes" id="UP000006320"/>
    </source>
</evidence>
<comment type="caution">
    <text evidence="11">The sequence shown here is derived from an EMBL/GenBank/DDBJ whole genome shotgun (WGS) entry which is preliminary data.</text>
</comment>
<gene>
    <name evidence="11" type="ORF">GCHA_3109</name>
</gene>
<dbReference type="PRINTS" id="PR00344">
    <property type="entry name" value="BCTRLSENSOR"/>
</dbReference>
<dbReference type="GO" id="GO:0005524">
    <property type="term" value="F:ATP binding"/>
    <property type="evidence" value="ECO:0007669"/>
    <property type="project" value="UniProtKB-KW"/>
</dbReference>
<dbReference type="SMART" id="SM00387">
    <property type="entry name" value="HATPase_c"/>
    <property type="match status" value="1"/>
</dbReference>
<organism evidence="11 12">
    <name type="scientific">Paraglaciecola chathamensis S18K6</name>
    <dbReference type="NCBI Taxonomy" id="1127672"/>
    <lineage>
        <taxon>Bacteria</taxon>
        <taxon>Pseudomonadati</taxon>
        <taxon>Pseudomonadota</taxon>
        <taxon>Gammaproteobacteria</taxon>
        <taxon>Alteromonadales</taxon>
        <taxon>Alteromonadaceae</taxon>
        <taxon>Paraglaciecola</taxon>
    </lineage>
</organism>
<evidence type="ECO:0000256" key="6">
    <source>
        <dbReference type="ARBA" id="ARBA00022777"/>
    </source>
</evidence>
<dbReference type="InterPro" id="IPR005467">
    <property type="entry name" value="His_kinase_dom"/>
</dbReference>
<evidence type="ECO:0000256" key="2">
    <source>
        <dbReference type="ARBA" id="ARBA00012438"/>
    </source>
</evidence>
<keyword evidence="9" id="KW-0812">Transmembrane</keyword>
<dbReference type="Proteomes" id="UP000006320">
    <property type="component" value="Unassembled WGS sequence"/>
</dbReference>
<evidence type="ECO:0000259" key="10">
    <source>
        <dbReference type="PROSITE" id="PS50109"/>
    </source>
</evidence>
<comment type="catalytic activity">
    <reaction evidence="1">
        <text>ATP + protein L-histidine = ADP + protein N-phospho-L-histidine.</text>
        <dbReference type="EC" id="2.7.13.3"/>
    </reaction>
</comment>
<dbReference type="InterPro" id="IPR003594">
    <property type="entry name" value="HATPase_dom"/>
</dbReference>
<dbReference type="CDD" id="cd00082">
    <property type="entry name" value="HisKA"/>
    <property type="match status" value="1"/>
</dbReference>
<dbReference type="GO" id="GO:0030295">
    <property type="term" value="F:protein kinase activator activity"/>
    <property type="evidence" value="ECO:0007669"/>
    <property type="project" value="TreeGrafter"/>
</dbReference>
<keyword evidence="3" id="KW-0597">Phosphoprotein</keyword>
<protein>
    <recommendedName>
        <fullName evidence="2">histidine kinase</fullName>
        <ecNumber evidence="2">2.7.13.3</ecNumber>
    </recommendedName>
</protein>
<evidence type="ECO:0000256" key="1">
    <source>
        <dbReference type="ARBA" id="ARBA00000085"/>
    </source>
</evidence>
<evidence type="ECO:0000256" key="3">
    <source>
        <dbReference type="ARBA" id="ARBA00022553"/>
    </source>
</evidence>
<dbReference type="Gene3D" id="3.30.565.10">
    <property type="entry name" value="Histidine kinase-like ATPase, C-terminal domain"/>
    <property type="match status" value="1"/>
</dbReference>
<dbReference type="InterPro" id="IPR036097">
    <property type="entry name" value="HisK_dim/P_sf"/>
</dbReference>
<feature type="transmembrane region" description="Helical" evidence="9">
    <location>
        <begin position="159"/>
        <end position="181"/>
    </location>
</feature>
<accession>A0AAV3V342</accession>
<dbReference type="AlphaFoldDB" id="A0AAV3V342"/>
<evidence type="ECO:0000256" key="4">
    <source>
        <dbReference type="ARBA" id="ARBA00022679"/>
    </source>
</evidence>
<dbReference type="PANTHER" id="PTHR42878">
    <property type="entry name" value="TWO-COMPONENT HISTIDINE KINASE"/>
    <property type="match status" value="1"/>
</dbReference>
<dbReference type="PANTHER" id="PTHR42878:SF7">
    <property type="entry name" value="SENSOR HISTIDINE KINASE GLRK"/>
    <property type="match status" value="1"/>
</dbReference>
<evidence type="ECO:0000256" key="5">
    <source>
        <dbReference type="ARBA" id="ARBA00022741"/>
    </source>
</evidence>
<dbReference type="GO" id="GO:0007234">
    <property type="term" value="P:osmosensory signaling via phosphorelay pathway"/>
    <property type="evidence" value="ECO:0007669"/>
    <property type="project" value="TreeGrafter"/>
</dbReference>
<keyword evidence="7" id="KW-0067">ATP-binding</keyword>
<dbReference type="SUPFAM" id="SSF47384">
    <property type="entry name" value="Homodimeric domain of signal transducing histidine kinase"/>
    <property type="match status" value="1"/>
</dbReference>
<dbReference type="SUPFAM" id="SSF55874">
    <property type="entry name" value="ATPase domain of HSP90 chaperone/DNA topoisomerase II/histidine kinase"/>
    <property type="match status" value="1"/>
</dbReference>